<dbReference type="Pfam" id="PF02854">
    <property type="entry name" value="MIF4G"/>
    <property type="match status" value="1"/>
</dbReference>
<evidence type="ECO:0000256" key="4">
    <source>
        <dbReference type="SAM" id="MobiDB-lite"/>
    </source>
</evidence>
<feature type="region of interest" description="Disordered" evidence="4">
    <location>
        <begin position="1"/>
        <end position="50"/>
    </location>
</feature>
<dbReference type="InterPro" id="IPR003890">
    <property type="entry name" value="MIF4G-like_typ-3"/>
</dbReference>
<dbReference type="GeneID" id="106466134"/>
<evidence type="ECO:0000256" key="2">
    <source>
        <dbReference type="ARBA" id="ARBA00022490"/>
    </source>
</evidence>
<evidence type="ECO:0000313" key="6">
    <source>
        <dbReference type="Proteomes" id="UP000694941"/>
    </source>
</evidence>
<dbReference type="SMART" id="SM00543">
    <property type="entry name" value="MIF4G"/>
    <property type="match status" value="1"/>
</dbReference>
<feature type="domain" description="MIF4G" evidence="5">
    <location>
        <begin position="128"/>
        <end position="387"/>
    </location>
</feature>
<dbReference type="InterPro" id="IPR051367">
    <property type="entry name" value="mRNA_TranslReg/HistoneTransl"/>
</dbReference>
<evidence type="ECO:0000256" key="1">
    <source>
        <dbReference type="ARBA" id="ARBA00004496"/>
    </source>
</evidence>
<accession>A0ABM1BH03</accession>
<reference evidence="7" key="1">
    <citation type="submission" date="2025-08" db="UniProtKB">
        <authorList>
            <consortium name="RefSeq"/>
        </authorList>
    </citation>
    <scope>IDENTIFICATION</scope>
    <source>
        <tissue evidence="7">Muscle</tissue>
    </source>
</reference>
<dbReference type="InterPro" id="IPR016024">
    <property type="entry name" value="ARM-type_fold"/>
</dbReference>
<dbReference type="PANTHER" id="PTHR23254:SF16">
    <property type="entry name" value="CBP80_20-DEPENDENT TRANSLATION INITIATION FACTOR"/>
    <property type="match status" value="1"/>
</dbReference>
<feature type="compositionally biased region" description="Basic and acidic residues" evidence="4">
    <location>
        <begin position="31"/>
        <end position="44"/>
    </location>
</feature>
<evidence type="ECO:0000259" key="5">
    <source>
        <dbReference type="SMART" id="SM00543"/>
    </source>
</evidence>
<dbReference type="PANTHER" id="PTHR23254">
    <property type="entry name" value="EIF4G DOMAIN PROTEIN"/>
    <property type="match status" value="1"/>
</dbReference>
<dbReference type="SUPFAM" id="SSF48371">
    <property type="entry name" value="ARM repeat"/>
    <property type="match status" value="1"/>
</dbReference>
<dbReference type="RefSeq" id="XP_013781827.1">
    <property type="nucleotide sequence ID" value="XM_013926373.2"/>
</dbReference>
<protein>
    <submittedName>
        <fullName evidence="7">MIF4G domain-containing protein-like</fullName>
    </submittedName>
</protein>
<organism evidence="6 7">
    <name type="scientific">Limulus polyphemus</name>
    <name type="common">Atlantic horseshoe crab</name>
    <dbReference type="NCBI Taxonomy" id="6850"/>
    <lineage>
        <taxon>Eukaryota</taxon>
        <taxon>Metazoa</taxon>
        <taxon>Ecdysozoa</taxon>
        <taxon>Arthropoda</taxon>
        <taxon>Chelicerata</taxon>
        <taxon>Merostomata</taxon>
        <taxon>Xiphosura</taxon>
        <taxon>Limulidae</taxon>
        <taxon>Limulus</taxon>
    </lineage>
</organism>
<dbReference type="Proteomes" id="UP000694941">
    <property type="component" value="Unplaced"/>
</dbReference>
<evidence type="ECO:0000256" key="3">
    <source>
        <dbReference type="ARBA" id="ARBA00022845"/>
    </source>
</evidence>
<evidence type="ECO:0000313" key="7">
    <source>
        <dbReference type="RefSeq" id="XP_013781827.1"/>
    </source>
</evidence>
<dbReference type="Gene3D" id="1.25.40.180">
    <property type="match status" value="1"/>
</dbReference>
<gene>
    <name evidence="7" type="primary">LOC106466134</name>
</gene>
<sequence>MGEDDSKTSSSLNMNQHFLHKFQHSQSVRQQNKEDGTRRQDGGKQTRKVAFPSKFKPSMEIYRPPGVRVAGDMTSFMKQIPASVTNGHYIQNDIINTTNMAPLSESLSQKTNIGSPKVHFQCSPTKFSGHRSSTLKRSKSFGGAEVMEMAAAGFDRDGYPIEYQGLVKKALQDPNSLSSRQLMEVVRVLCNKAVQSIQHAEPAAQMCFTIIEKDNSETFLESLLNSCREWYNERDKLLRSPLTSCHGGLDGTGGTFRRWTAYIFFLTELFLRFKSRHRNVIMTMSAQGGALSNSPTPTPAVEDRSLSLMMLIYECCEIILKPPSLNCVAEIECLRSVLTSVGRQLQLDSPQRMRQLVSLMRDAFINPSISSQIRKTLLELVELHASQWQLDLPQSMYYFPYTSMERK</sequence>
<proteinExistence type="predicted"/>
<keyword evidence="2" id="KW-0963">Cytoplasm</keyword>
<keyword evidence="3" id="KW-0810">Translation regulation</keyword>
<comment type="subcellular location">
    <subcellularLocation>
        <location evidence="1">Cytoplasm</location>
    </subcellularLocation>
</comment>
<name>A0ABM1BH03_LIMPO</name>
<keyword evidence="6" id="KW-1185">Reference proteome</keyword>